<dbReference type="EMBL" id="PVTO01000034">
    <property type="protein sequence ID" value="PRY75646.1"/>
    <property type="molecule type" value="Genomic_DNA"/>
</dbReference>
<name>A0A2T0VVJ2_9LACT</name>
<dbReference type="InterPro" id="IPR002933">
    <property type="entry name" value="Peptidase_M20"/>
</dbReference>
<dbReference type="PANTHER" id="PTHR30575">
    <property type="entry name" value="PEPTIDASE M20"/>
    <property type="match status" value="1"/>
</dbReference>
<proteinExistence type="inferred from homology"/>
<dbReference type="Gene3D" id="3.30.70.360">
    <property type="match status" value="1"/>
</dbReference>
<sequence>MAKQWKEKVESIIKQLRPELQELSEYIYANPEMGHEEFLSSKAHVELLRQHGFEVEYPYLGIGTAFRAVYKGKTAGPTIAYLSEYDALPGIGHGCGHNLLGATDTGAGIALSKLVDEAGGTVIVLGTPAEETNGDKVTMSDAGTFDDVDVAFCTHPSDGYYASGTSMAMEAIEFRFYGQTSHAAASPYEGNNALDACINFFNNVSSLRQQIHPSARVHGVIKEGGEAANVIPDYTRAEFYVRAMDMPYLNELREKVIRCAEAGALAANCTMEWGYYEAAYKNLITNETLSSLYNENMQSLGIEMITEERDSMGSMDMGNVSQVVPAINPYFEITNGKSVSGHTTEFRECTLTEEAYKAMDKTIAGLTYTALDLIGNPDKLNKVKEEFSNSVISKN</sequence>
<dbReference type="FunFam" id="3.30.70.360:FF:000004">
    <property type="entry name" value="Peptidase M20 domain-containing protein 2"/>
    <property type="match status" value="1"/>
</dbReference>
<dbReference type="GO" id="GO:0046657">
    <property type="term" value="P:folic acid catabolic process"/>
    <property type="evidence" value="ECO:0007669"/>
    <property type="project" value="TreeGrafter"/>
</dbReference>
<dbReference type="Pfam" id="PF07687">
    <property type="entry name" value="M20_dimer"/>
    <property type="match status" value="1"/>
</dbReference>
<dbReference type="AlphaFoldDB" id="A0A2T0VVJ2"/>
<dbReference type="RefSeq" id="WP_211295479.1">
    <property type="nucleotide sequence ID" value="NZ_PVTO01000034.1"/>
</dbReference>
<dbReference type="SUPFAM" id="SSF53187">
    <property type="entry name" value="Zn-dependent exopeptidases"/>
    <property type="match status" value="1"/>
</dbReference>
<dbReference type="Proteomes" id="UP000238205">
    <property type="component" value="Unassembled WGS sequence"/>
</dbReference>
<dbReference type="Pfam" id="PF01546">
    <property type="entry name" value="Peptidase_M20"/>
    <property type="match status" value="1"/>
</dbReference>
<dbReference type="SUPFAM" id="SSF55031">
    <property type="entry name" value="Bacterial exopeptidase dimerisation domain"/>
    <property type="match status" value="1"/>
</dbReference>
<keyword evidence="4" id="KW-1185">Reference proteome</keyword>
<dbReference type="NCBIfam" id="TIGR01891">
    <property type="entry name" value="amidohydrolases"/>
    <property type="match status" value="1"/>
</dbReference>
<dbReference type="PIRSF" id="PIRSF037226">
    <property type="entry name" value="Amidohydrolase_ACY1L2_prd"/>
    <property type="match status" value="1"/>
</dbReference>
<feature type="domain" description="Peptidase M20 dimerisation" evidence="2">
    <location>
        <begin position="173"/>
        <end position="260"/>
    </location>
</feature>
<dbReference type="InterPro" id="IPR052030">
    <property type="entry name" value="Peptidase_M20/M20A_hydrolases"/>
</dbReference>
<dbReference type="Gene3D" id="3.40.630.10">
    <property type="entry name" value="Zn peptidases"/>
    <property type="match status" value="1"/>
</dbReference>
<keyword evidence="3" id="KW-0378">Hydrolase</keyword>
<evidence type="ECO:0000259" key="2">
    <source>
        <dbReference type="Pfam" id="PF07687"/>
    </source>
</evidence>
<dbReference type="CDD" id="cd03887">
    <property type="entry name" value="M20_Acy1L2"/>
    <property type="match status" value="1"/>
</dbReference>
<dbReference type="PANTHER" id="PTHR30575:SF0">
    <property type="entry name" value="XAA-ARG DIPEPTIDASE"/>
    <property type="match status" value="1"/>
</dbReference>
<dbReference type="InterPro" id="IPR017144">
    <property type="entry name" value="Xaa-Arg_dipeptidase"/>
</dbReference>
<reference evidence="3 4" key="1">
    <citation type="submission" date="2018-03" db="EMBL/GenBank/DDBJ databases">
        <title>Genomic Encyclopedia of Archaeal and Bacterial Type Strains, Phase II (KMG-II): from individual species to whole genera.</title>
        <authorList>
            <person name="Goeker M."/>
        </authorList>
    </citation>
    <scope>NUCLEOTIDE SEQUENCE [LARGE SCALE GENOMIC DNA]</scope>
    <source>
        <strain evidence="3 4">DSM 13175</strain>
    </source>
</reference>
<comment type="similarity">
    <text evidence="1">Belongs to the peptidase M20A family.</text>
</comment>
<protein>
    <recommendedName>
        <fullName evidence="1">Peptidase M20 domain-containing protein 2</fullName>
    </recommendedName>
</protein>
<dbReference type="InterPro" id="IPR036264">
    <property type="entry name" value="Bact_exopeptidase_dim_dom"/>
</dbReference>
<comment type="caution">
    <text evidence="3">The sequence shown here is derived from an EMBL/GenBank/DDBJ whole genome shotgun (WGS) entry which is preliminary data.</text>
</comment>
<dbReference type="InterPro" id="IPR017439">
    <property type="entry name" value="Amidohydrolase"/>
</dbReference>
<evidence type="ECO:0000313" key="4">
    <source>
        <dbReference type="Proteomes" id="UP000238205"/>
    </source>
</evidence>
<dbReference type="GO" id="GO:0005737">
    <property type="term" value="C:cytoplasm"/>
    <property type="evidence" value="ECO:0007669"/>
    <property type="project" value="TreeGrafter"/>
</dbReference>
<accession>A0A2T0VVJ2</accession>
<evidence type="ECO:0000256" key="1">
    <source>
        <dbReference type="PIRNR" id="PIRNR037226"/>
    </source>
</evidence>
<dbReference type="GO" id="GO:0071713">
    <property type="term" value="F:para-aminobenzoyl-glutamate hydrolase activity"/>
    <property type="evidence" value="ECO:0007669"/>
    <property type="project" value="TreeGrafter"/>
</dbReference>
<organism evidence="3 4">
    <name type="scientific">Alkalibacterium olivapovliticus</name>
    <dbReference type="NCBI Taxonomy" id="99907"/>
    <lineage>
        <taxon>Bacteria</taxon>
        <taxon>Bacillati</taxon>
        <taxon>Bacillota</taxon>
        <taxon>Bacilli</taxon>
        <taxon>Lactobacillales</taxon>
        <taxon>Carnobacteriaceae</taxon>
        <taxon>Alkalibacterium</taxon>
    </lineage>
</organism>
<dbReference type="InterPro" id="IPR011650">
    <property type="entry name" value="Peptidase_M20_dimer"/>
</dbReference>
<dbReference type="GO" id="GO:0016805">
    <property type="term" value="F:dipeptidase activity"/>
    <property type="evidence" value="ECO:0007669"/>
    <property type="project" value="InterPro"/>
</dbReference>
<evidence type="ECO:0000313" key="3">
    <source>
        <dbReference type="EMBL" id="PRY75646.1"/>
    </source>
</evidence>
<gene>
    <name evidence="3" type="ORF">CLV38_13422</name>
</gene>